<reference evidence="2 3" key="1">
    <citation type="submission" date="2020-08" db="EMBL/GenBank/DDBJ databases">
        <title>A Genomic Blueprint of the Chicken Gut Microbiome.</title>
        <authorList>
            <person name="Gilroy R."/>
            <person name="Ravi A."/>
            <person name="Getino M."/>
            <person name="Pursley I."/>
            <person name="Horton D.L."/>
            <person name="Alikhan N.-F."/>
            <person name="Baker D."/>
            <person name="Gharbi K."/>
            <person name="Hall N."/>
            <person name="Watson M."/>
            <person name="Adriaenssens E.M."/>
            <person name="Foster-Nyarko E."/>
            <person name="Jarju S."/>
            <person name="Secka A."/>
            <person name="Antonio M."/>
            <person name="Oren A."/>
            <person name="Chaudhuri R."/>
            <person name="La Ragione R.M."/>
            <person name="Hildebrand F."/>
            <person name="Pallen M.J."/>
        </authorList>
    </citation>
    <scope>NUCLEOTIDE SEQUENCE [LARGE SCALE GENOMIC DNA]</scope>
    <source>
        <strain evidence="2 3">Sa2CVA6</strain>
    </source>
</reference>
<keyword evidence="3" id="KW-1185">Reference proteome</keyword>
<dbReference type="Proteomes" id="UP000634919">
    <property type="component" value="Unassembled WGS sequence"/>
</dbReference>
<name>A0ABR8SD72_9BURK</name>
<proteinExistence type="predicted"/>
<dbReference type="NCBIfam" id="TIGR02115">
    <property type="entry name" value="potass_kdpF"/>
    <property type="match status" value="1"/>
</dbReference>
<comment type="caution">
    <text evidence="2">The sequence shown here is derived from an EMBL/GenBank/DDBJ whole genome shotgun (WGS) entry which is preliminary data.</text>
</comment>
<feature type="transmembrane region" description="Helical" evidence="1">
    <location>
        <begin position="6"/>
        <end position="26"/>
    </location>
</feature>
<protein>
    <submittedName>
        <fullName evidence="2">K(+)-transporting ATPase subunit F</fullName>
    </submittedName>
</protein>
<organism evidence="2 3">
    <name type="scientific">Comamonas avium</name>
    <dbReference type="NCBI Taxonomy" id="2762231"/>
    <lineage>
        <taxon>Bacteria</taxon>
        <taxon>Pseudomonadati</taxon>
        <taxon>Pseudomonadota</taxon>
        <taxon>Betaproteobacteria</taxon>
        <taxon>Burkholderiales</taxon>
        <taxon>Comamonadaceae</taxon>
        <taxon>Comamonas</taxon>
    </lineage>
</organism>
<keyword evidence="1" id="KW-0472">Membrane</keyword>
<sequence length="31" mass="3444">MTGHWIEACAAVMALGLFAYLGYALLRPEKF</sequence>
<dbReference type="EMBL" id="JACSQK010000006">
    <property type="protein sequence ID" value="MBD7961435.1"/>
    <property type="molecule type" value="Genomic_DNA"/>
</dbReference>
<dbReference type="Pfam" id="PF09604">
    <property type="entry name" value="Potass_KdpF"/>
    <property type="match status" value="1"/>
</dbReference>
<dbReference type="InterPro" id="IPR011726">
    <property type="entry name" value="KdpF"/>
</dbReference>
<keyword evidence="1" id="KW-0812">Transmembrane</keyword>
<accession>A0ABR8SD72</accession>
<gene>
    <name evidence="2" type="primary">kdpF</name>
    <name evidence="2" type="ORF">H9646_13205</name>
</gene>
<keyword evidence="1" id="KW-1133">Transmembrane helix</keyword>
<evidence type="ECO:0000256" key="1">
    <source>
        <dbReference type="SAM" id="Phobius"/>
    </source>
</evidence>
<evidence type="ECO:0000313" key="2">
    <source>
        <dbReference type="EMBL" id="MBD7961435.1"/>
    </source>
</evidence>
<evidence type="ECO:0000313" key="3">
    <source>
        <dbReference type="Proteomes" id="UP000634919"/>
    </source>
</evidence>